<dbReference type="GO" id="GO:0016020">
    <property type="term" value="C:membrane"/>
    <property type="evidence" value="ECO:0007669"/>
    <property type="project" value="UniProtKB-SubCell"/>
</dbReference>
<dbReference type="GO" id="GO:0071944">
    <property type="term" value="C:cell periphery"/>
    <property type="evidence" value="ECO:0007669"/>
    <property type="project" value="UniProtKB-ARBA"/>
</dbReference>
<sequence length="375" mass="39534">MASAVTPFTPPASCTTAWIGTLAGEGGRALRRGVGCVAGTLTWDPNCYPSTTQVEAGCPAGYDTAFKWSTAAACCPRGFTQPGRTQSGQTDCSSEFKGTSYSGVVCSAGAAPYTATITESFKPDVYAKPVILKWSLTSSQTTSGSSRSTGSLSSTLVSTTPNTSSTSLTSSASQSDDGISKGAIAGIVVGAVAVLALVIGAILLVLRRRKRKFVPQLEPNHQHLTATSGAYYETKPELSANSPSTAKFAPSISGQSMQPSPMYPVELAGEHSNHHQSWISPTQQNHLRPHDMQNLAYDQQSHMSGSQAGSQFANPHNTEATGPPDPTQPTLDQARVARLAEIEAQQRELEAQMARLRHISAMEQENGRSRAELSG</sequence>
<dbReference type="OrthoDB" id="10543338at2759"/>
<gene>
    <name evidence="7" type="ORF">CC86DRAFT_465019</name>
</gene>
<feature type="compositionally biased region" description="Polar residues" evidence="5">
    <location>
        <begin position="299"/>
        <end position="320"/>
    </location>
</feature>
<organism evidence="7 8">
    <name type="scientific">Ophiobolus disseminans</name>
    <dbReference type="NCBI Taxonomy" id="1469910"/>
    <lineage>
        <taxon>Eukaryota</taxon>
        <taxon>Fungi</taxon>
        <taxon>Dikarya</taxon>
        <taxon>Ascomycota</taxon>
        <taxon>Pezizomycotina</taxon>
        <taxon>Dothideomycetes</taxon>
        <taxon>Pleosporomycetidae</taxon>
        <taxon>Pleosporales</taxon>
        <taxon>Pleosporineae</taxon>
        <taxon>Phaeosphaeriaceae</taxon>
        <taxon>Ophiobolus</taxon>
    </lineage>
</organism>
<feature type="transmembrane region" description="Helical" evidence="6">
    <location>
        <begin position="183"/>
        <end position="206"/>
    </location>
</feature>
<keyword evidence="2 6" id="KW-0812">Transmembrane</keyword>
<keyword evidence="4 6" id="KW-0472">Membrane</keyword>
<evidence type="ECO:0000256" key="1">
    <source>
        <dbReference type="ARBA" id="ARBA00004167"/>
    </source>
</evidence>
<name>A0A6A7A8B6_9PLEO</name>
<evidence type="ECO:0000313" key="8">
    <source>
        <dbReference type="Proteomes" id="UP000799424"/>
    </source>
</evidence>
<reference evidence="7" key="1">
    <citation type="journal article" date="2020" name="Stud. Mycol.">
        <title>101 Dothideomycetes genomes: a test case for predicting lifestyles and emergence of pathogens.</title>
        <authorList>
            <person name="Haridas S."/>
            <person name="Albert R."/>
            <person name="Binder M."/>
            <person name="Bloem J."/>
            <person name="Labutti K."/>
            <person name="Salamov A."/>
            <person name="Andreopoulos B."/>
            <person name="Baker S."/>
            <person name="Barry K."/>
            <person name="Bills G."/>
            <person name="Bluhm B."/>
            <person name="Cannon C."/>
            <person name="Castanera R."/>
            <person name="Culley D."/>
            <person name="Daum C."/>
            <person name="Ezra D."/>
            <person name="Gonzalez J."/>
            <person name="Henrissat B."/>
            <person name="Kuo A."/>
            <person name="Liang C."/>
            <person name="Lipzen A."/>
            <person name="Lutzoni F."/>
            <person name="Magnuson J."/>
            <person name="Mondo S."/>
            <person name="Nolan M."/>
            <person name="Ohm R."/>
            <person name="Pangilinan J."/>
            <person name="Park H.-J."/>
            <person name="Ramirez L."/>
            <person name="Alfaro M."/>
            <person name="Sun H."/>
            <person name="Tritt A."/>
            <person name="Yoshinaga Y."/>
            <person name="Zwiers L.-H."/>
            <person name="Turgeon B."/>
            <person name="Goodwin S."/>
            <person name="Spatafora J."/>
            <person name="Crous P."/>
            <person name="Grigoriev I."/>
        </authorList>
    </citation>
    <scope>NUCLEOTIDE SEQUENCE</scope>
    <source>
        <strain evidence="7">CBS 113818</strain>
    </source>
</reference>
<evidence type="ECO:0000256" key="3">
    <source>
        <dbReference type="ARBA" id="ARBA00022989"/>
    </source>
</evidence>
<feature type="region of interest" description="Disordered" evidence="5">
    <location>
        <begin position="299"/>
        <end position="329"/>
    </location>
</feature>
<feature type="compositionally biased region" description="Low complexity" evidence="5">
    <location>
        <begin position="140"/>
        <end position="175"/>
    </location>
</feature>
<proteinExistence type="predicted"/>
<evidence type="ECO:0000256" key="6">
    <source>
        <dbReference type="SAM" id="Phobius"/>
    </source>
</evidence>
<dbReference type="PANTHER" id="PTHR15549">
    <property type="entry name" value="PAIRED IMMUNOGLOBULIN-LIKE TYPE 2 RECEPTOR"/>
    <property type="match status" value="1"/>
</dbReference>
<feature type="region of interest" description="Disordered" evidence="5">
    <location>
        <begin position="140"/>
        <end position="177"/>
    </location>
</feature>
<keyword evidence="8" id="KW-1185">Reference proteome</keyword>
<evidence type="ECO:0000256" key="2">
    <source>
        <dbReference type="ARBA" id="ARBA00022692"/>
    </source>
</evidence>
<keyword evidence="3 6" id="KW-1133">Transmembrane helix</keyword>
<accession>A0A6A7A8B6</accession>
<dbReference type="InterPro" id="IPR051694">
    <property type="entry name" value="Immunoregulatory_rcpt-like"/>
</dbReference>
<dbReference type="PANTHER" id="PTHR15549:SF33">
    <property type="entry name" value="MEMBRANE PROTEIN WSC4, PUTATIVE (AFU_ORTHOLOGUE AFUA_5G09020)-RELATED"/>
    <property type="match status" value="1"/>
</dbReference>
<dbReference type="Proteomes" id="UP000799424">
    <property type="component" value="Unassembled WGS sequence"/>
</dbReference>
<evidence type="ECO:0000256" key="5">
    <source>
        <dbReference type="SAM" id="MobiDB-lite"/>
    </source>
</evidence>
<dbReference type="CDD" id="cd12087">
    <property type="entry name" value="TM_EGFR-like"/>
    <property type="match status" value="1"/>
</dbReference>
<evidence type="ECO:0000313" key="7">
    <source>
        <dbReference type="EMBL" id="KAF2829403.1"/>
    </source>
</evidence>
<evidence type="ECO:0000256" key="4">
    <source>
        <dbReference type="ARBA" id="ARBA00023136"/>
    </source>
</evidence>
<protein>
    <submittedName>
        <fullName evidence="7">Uncharacterized protein</fullName>
    </submittedName>
</protein>
<comment type="subcellular location">
    <subcellularLocation>
        <location evidence="1">Membrane</location>
        <topology evidence="1">Single-pass membrane protein</topology>
    </subcellularLocation>
</comment>
<dbReference type="EMBL" id="MU006221">
    <property type="protein sequence ID" value="KAF2829403.1"/>
    <property type="molecule type" value="Genomic_DNA"/>
</dbReference>
<dbReference type="AlphaFoldDB" id="A0A6A7A8B6"/>